<comment type="caution">
    <text evidence="3">The sequence shown here is derived from an EMBL/GenBank/DDBJ whole genome shotgun (WGS) entry which is preliminary data.</text>
</comment>
<dbReference type="AlphaFoldDB" id="A0A543J9Z0"/>
<feature type="transmembrane region" description="Helical" evidence="2">
    <location>
        <begin position="347"/>
        <end position="370"/>
    </location>
</feature>
<dbReference type="Pfam" id="PF07907">
    <property type="entry name" value="YibE_F"/>
    <property type="match status" value="1"/>
</dbReference>
<feature type="transmembrane region" description="Helical" evidence="2">
    <location>
        <begin position="167"/>
        <end position="184"/>
    </location>
</feature>
<dbReference type="InterPro" id="IPR012507">
    <property type="entry name" value="YibE_F"/>
</dbReference>
<protein>
    <submittedName>
        <fullName evidence="3">Putative membrane protein</fullName>
    </submittedName>
</protein>
<dbReference type="OrthoDB" id="5846312at2"/>
<evidence type="ECO:0000256" key="1">
    <source>
        <dbReference type="SAM" id="MobiDB-lite"/>
    </source>
</evidence>
<dbReference type="PANTHER" id="PTHR41771:SF1">
    <property type="entry name" value="MEMBRANE PROTEIN"/>
    <property type="match status" value="1"/>
</dbReference>
<keyword evidence="4" id="KW-1185">Reference proteome</keyword>
<evidence type="ECO:0000313" key="4">
    <source>
        <dbReference type="Proteomes" id="UP000316628"/>
    </source>
</evidence>
<dbReference type="PANTHER" id="PTHR41771">
    <property type="entry name" value="MEMBRANE PROTEIN-RELATED"/>
    <property type="match status" value="1"/>
</dbReference>
<evidence type="ECO:0000256" key="2">
    <source>
        <dbReference type="SAM" id="Phobius"/>
    </source>
</evidence>
<feature type="transmembrane region" description="Helical" evidence="2">
    <location>
        <begin position="191"/>
        <end position="212"/>
    </location>
</feature>
<reference evidence="3 4" key="1">
    <citation type="submission" date="2019-06" db="EMBL/GenBank/DDBJ databases">
        <title>Sequencing the genomes of 1000 actinobacteria strains.</title>
        <authorList>
            <person name="Klenk H.-P."/>
        </authorList>
    </citation>
    <scope>NUCLEOTIDE SEQUENCE [LARGE SCALE GENOMIC DNA]</scope>
    <source>
        <strain evidence="3 4">DSM 45456</strain>
    </source>
</reference>
<organism evidence="3 4">
    <name type="scientific">Saccharothrix saharensis</name>
    <dbReference type="NCBI Taxonomy" id="571190"/>
    <lineage>
        <taxon>Bacteria</taxon>
        <taxon>Bacillati</taxon>
        <taxon>Actinomycetota</taxon>
        <taxon>Actinomycetes</taxon>
        <taxon>Pseudonocardiales</taxon>
        <taxon>Pseudonocardiaceae</taxon>
        <taxon>Saccharothrix</taxon>
    </lineage>
</organism>
<keyword evidence="2" id="KW-0812">Transmembrane</keyword>
<evidence type="ECO:0000313" key="3">
    <source>
        <dbReference type="EMBL" id="TQM79650.1"/>
    </source>
</evidence>
<gene>
    <name evidence="3" type="ORF">FHX81_1960</name>
</gene>
<feature type="transmembrane region" description="Helical" evidence="2">
    <location>
        <begin position="390"/>
        <end position="412"/>
    </location>
</feature>
<feature type="transmembrane region" description="Helical" evidence="2">
    <location>
        <begin position="45"/>
        <end position="65"/>
    </location>
</feature>
<name>A0A543J9Z0_9PSEU</name>
<feature type="transmembrane region" description="Helical" evidence="2">
    <location>
        <begin position="288"/>
        <end position="306"/>
    </location>
</feature>
<feature type="transmembrane region" description="Helical" evidence="2">
    <location>
        <begin position="218"/>
        <end position="235"/>
    </location>
</feature>
<feature type="region of interest" description="Disordered" evidence="1">
    <location>
        <begin position="419"/>
        <end position="490"/>
    </location>
</feature>
<feature type="compositionally biased region" description="Low complexity" evidence="1">
    <location>
        <begin position="427"/>
        <end position="438"/>
    </location>
</feature>
<proteinExistence type="predicted"/>
<feature type="transmembrane region" description="Helical" evidence="2">
    <location>
        <begin position="247"/>
        <end position="268"/>
    </location>
</feature>
<accession>A0A543J9Z0</accession>
<keyword evidence="2" id="KW-0472">Membrane</keyword>
<sequence>MRTSGVDGQYVRVRAKDLIAAHRPGHGHGHGHGPAEPSSRPVRKLLLVLLLPFVLATVVGALLLYPFGHEQRTGAEAGLAQVPVRGDVTQVVLGGCGPDAEEPGATGCVLVTVKMSDGAAAGREIRVPVPDQPGTPEFTVGDAVVLSYGGGDPNDSTSYQLADFQRGVPLLLLAVLFAAAVLLLGRWQGLAALGALVLSFVVLVLFVLPAILAGESPLTVAVVGAGLIMFVVLYLTHGVSARTSTAVLGTLVSLALIGVLGALFSAFGKLTGLDQDTANLVSLLGHGIDTRGLLLAGTIIGALGVLDDVTVTQTSAVWELRRANPALGFRELYAAGSRIGRDHLSSVVNTLVMAYAGAALPLLLAFALSGRTLGEILTAQDVAQEVVRTLVGSIGLVAAVPITTALAAFVAARETVPDVAGPDEPVEAGAPGGSAEAEPLWRRHVRGDLRTGYDPAKGPWRRPVAPATGRGEPAARRSRRGRTAPPGSDG</sequence>
<dbReference type="Proteomes" id="UP000316628">
    <property type="component" value="Unassembled WGS sequence"/>
</dbReference>
<dbReference type="EMBL" id="VFPP01000001">
    <property type="protein sequence ID" value="TQM79650.1"/>
    <property type="molecule type" value="Genomic_DNA"/>
</dbReference>
<keyword evidence="2" id="KW-1133">Transmembrane helix</keyword>